<keyword evidence="3 7" id="KW-0812">Transmembrane</keyword>
<gene>
    <name evidence="9" type="ORF">QQM35_02705</name>
</gene>
<evidence type="ECO:0000313" key="9">
    <source>
        <dbReference type="EMBL" id="XAF71048.1"/>
    </source>
</evidence>
<feature type="region of interest" description="Disordered" evidence="6">
    <location>
        <begin position="713"/>
        <end position="748"/>
    </location>
</feature>
<feature type="transmembrane region" description="Helical" evidence="7">
    <location>
        <begin position="658"/>
        <end position="680"/>
    </location>
</feature>
<evidence type="ECO:0000256" key="6">
    <source>
        <dbReference type="SAM" id="MobiDB-lite"/>
    </source>
</evidence>
<dbReference type="PANTHER" id="PTHR33406">
    <property type="entry name" value="MEMBRANE PROTEIN MJ1562-RELATED"/>
    <property type="match status" value="1"/>
</dbReference>
<evidence type="ECO:0000256" key="1">
    <source>
        <dbReference type="ARBA" id="ARBA00004651"/>
    </source>
</evidence>
<dbReference type="Gene3D" id="1.20.1640.10">
    <property type="entry name" value="Multidrug efflux transporter AcrB transmembrane domain"/>
    <property type="match status" value="2"/>
</dbReference>
<feature type="transmembrane region" description="Helical" evidence="7">
    <location>
        <begin position="352"/>
        <end position="376"/>
    </location>
</feature>
<dbReference type="InterPro" id="IPR000731">
    <property type="entry name" value="SSD"/>
</dbReference>
<keyword evidence="4 7" id="KW-1133">Transmembrane helix</keyword>
<evidence type="ECO:0000256" key="3">
    <source>
        <dbReference type="ARBA" id="ARBA00022692"/>
    </source>
</evidence>
<feature type="transmembrane region" description="Helical" evidence="7">
    <location>
        <begin position="519"/>
        <end position="539"/>
    </location>
</feature>
<evidence type="ECO:0000259" key="8">
    <source>
        <dbReference type="PROSITE" id="PS50156"/>
    </source>
</evidence>
<feature type="transmembrane region" description="Helical" evidence="7">
    <location>
        <begin position="304"/>
        <end position="331"/>
    </location>
</feature>
<evidence type="ECO:0000256" key="4">
    <source>
        <dbReference type="ARBA" id="ARBA00022989"/>
    </source>
</evidence>
<feature type="compositionally biased region" description="Basic and acidic residues" evidence="6">
    <location>
        <begin position="723"/>
        <end position="741"/>
    </location>
</feature>
<dbReference type="Proteomes" id="UP001436297">
    <property type="component" value="Chromosome"/>
</dbReference>
<feature type="transmembrane region" description="Helical" evidence="7">
    <location>
        <begin position="586"/>
        <end position="607"/>
    </location>
</feature>
<dbReference type="PROSITE" id="PS50156">
    <property type="entry name" value="SSD"/>
    <property type="match status" value="1"/>
</dbReference>
<keyword evidence="10" id="KW-1185">Reference proteome</keyword>
<dbReference type="PANTHER" id="PTHR33406:SF13">
    <property type="entry name" value="MEMBRANE PROTEIN YDFJ"/>
    <property type="match status" value="1"/>
</dbReference>
<feature type="transmembrane region" description="Helical" evidence="7">
    <location>
        <begin position="180"/>
        <end position="200"/>
    </location>
</feature>
<protein>
    <submittedName>
        <fullName evidence="9">MMPL family transporter</fullName>
    </submittedName>
</protein>
<evidence type="ECO:0000256" key="7">
    <source>
        <dbReference type="SAM" id="Phobius"/>
    </source>
</evidence>
<keyword evidence="2" id="KW-1003">Cell membrane</keyword>
<feature type="transmembrane region" description="Helical" evidence="7">
    <location>
        <begin position="231"/>
        <end position="253"/>
    </location>
</feature>
<dbReference type="Pfam" id="PF03176">
    <property type="entry name" value="MMPL"/>
    <property type="match status" value="2"/>
</dbReference>
<feature type="transmembrane region" description="Helical" evidence="7">
    <location>
        <begin position="265"/>
        <end position="298"/>
    </location>
</feature>
<keyword evidence="5 7" id="KW-0472">Membrane</keyword>
<feature type="transmembrane region" description="Helical" evidence="7">
    <location>
        <begin position="20"/>
        <end position="38"/>
    </location>
</feature>
<evidence type="ECO:0000313" key="10">
    <source>
        <dbReference type="Proteomes" id="UP001436297"/>
    </source>
</evidence>
<reference evidence="9 10" key="1">
    <citation type="journal article" date="2024" name="Pathogens">
        <title>Staphylococcus hsinchuensis sp. nov., Isolated from Soymilk.</title>
        <authorList>
            <person name="Wang Y.T."/>
            <person name="Lin Y.C."/>
            <person name="Hsieh Y.H."/>
            <person name="Lin Y.T."/>
            <person name="Hamada M."/>
            <person name="Chen C.C."/>
            <person name="Liou J.S."/>
            <person name="Lee A.Y."/>
            <person name="Zhang W.L."/>
            <person name="Chen Y.T."/>
            <person name="Huang C.H."/>
        </authorList>
    </citation>
    <scope>NUCLEOTIDE SEQUENCE [LARGE SCALE GENOMIC DNA]</scope>
    <source>
        <strain evidence="9 10">H164</strain>
    </source>
</reference>
<proteinExistence type="predicted"/>
<name>A0ABZ3EEP2_9STAP</name>
<dbReference type="RefSeq" id="WP_342610481.1">
    <property type="nucleotide sequence ID" value="NZ_CP128355.1"/>
</dbReference>
<dbReference type="EMBL" id="CP128355">
    <property type="protein sequence ID" value="XAF71048.1"/>
    <property type="molecule type" value="Genomic_DNA"/>
</dbReference>
<feature type="transmembrane region" description="Helical" evidence="7">
    <location>
        <begin position="207"/>
        <end position="225"/>
    </location>
</feature>
<dbReference type="InterPro" id="IPR050545">
    <property type="entry name" value="Mycobact_MmpL"/>
</dbReference>
<sequence length="824" mass="90769">MAKLLYKLGKVIANHKWFSVIAWLILLLVIILPLMSHAPKFNSDITMNGLKSLDTNDKMSKEFHQDSQKAAMKVVFHSHKHDGIKDKDTKKDIEDALDNIKQKDDYVLNVSDPYKDGQIDKGGDTAIATVNYVTPQTSLQDSSKKIIDDEIQDIKADHNLEIEKASASAMKSDVGGNSEMIGIVVAFIILLITFGSLIAAGMPIVSAIIGLGSSVGIISLLTLVFDIPNVTLTLAVMIGLAVGIDYSLFILFRYKENVKKGIQPIEAIALAVGTAGSAVIFAGTTVIMAVCGLSLVGIDFLATMGFASALSVLFAVFSALTLLPALISIFHKQIKIKDRKKNKAVEKKDNPWAKFVVGKPWIAAILSIFILALAIIPISQMRLGMPDNGIKPDGSPEHKTYQLISDNFGAGHNGQIVMLVNTKDGGNEKSINNDLNNIRHDIQDLDHVDSVAKPKLNGNNHYALIAITPEEGPNAKSTTDLTYELRDYHDQAQQDYHFDTEITGQSVINIDMSEKLNGAIPVFAGVIVALAFVLLMIVFRSIIVPLKAVLGFVLTLLATLGFTTLVMQQGFLGGLFGVDNTGPVLAFLPVIVIGLLFGLAIDYELFLMTRVHEEYSKTGDNDYAIRTGIKQSGPVIVAAALIMFSVFIAFVFQDDTTIKSMGLALAFGVLFDAFIVRMTLIPALTKMFGNASWYLPKWLAAIIPNVDVEGKALESDNNNDDDDHTHTDHSVDSHSENDKSNNENYMHFSKFNDDTHHGDAHKIRELKTTNLYQTLVWKTDDHNILYNALMLYAKAHHKEVYDEYHEDEYYMNDHHDDAHDDNKH</sequence>
<feature type="transmembrane region" description="Helical" evidence="7">
    <location>
        <begin position="635"/>
        <end position="652"/>
    </location>
</feature>
<feature type="domain" description="SSD" evidence="8">
    <location>
        <begin position="204"/>
        <end position="329"/>
    </location>
</feature>
<dbReference type="SUPFAM" id="SSF82866">
    <property type="entry name" value="Multidrug efflux transporter AcrB transmembrane domain"/>
    <property type="match status" value="2"/>
</dbReference>
<feature type="transmembrane region" description="Helical" evidence="7">
    <location>
        <begin position="546"/>
        <end position="566"/>
    </location>
</feature>
<evidence type="ECO:0000256" key="2">
    <source>
        <dbReference type="ARBA" id="ARBA00022475"/>
    </source>
</evidence>
<accession>A0ABZ3EEP2</accession>
<dbReference type="InterPro" id="IPR004869">
    <property type="entry name" value="MMPL_dom"/>
</dbReference>
<evidence type="ECO:0000256" key="5">
    <source>
        <dbReference type="ARBA" id="ARBA00023136"/>
    </source>
</evidence>
<comment type="subcellular location">
    <subcellularLocation>
        <location evidence="1">Cell membrane</location>
        <topology evidence="1">Multi-pass membrane protein</topology>
    </subcellularLocation>
</comment>
<organism evidence="9 10">
    <name type="scientific">Staphylococcus hsinchuensis</name>
    <dbReference type="NCBI Taxonomy" id="3051183"/>
    <lineage>
        <taxon>Bacteria</taxon>
        <taxon>Bacillati</taxon>
        <taxon>Bacillota</taxon>
        <taxon>Bacilli</taxon>
        <taxon>Bacillales</taxon>
        <taxon>Staphylococcaceae</taxon>
        <taxon>Staphylococcus</taxon>
    </lineage>
</organism>